<dbReference type="InterPro" id="IPR001611">
    <property type="entry name" value="Leu-rich_rpt"/>
</dbReference>
<gene>
    <name evidence="5" type="primary">ISLR2</name>
    <name evidence="5" type="ORF">BLAG_LOCUS12685</name>
</gene>
<keyword evidence="4" id="KW-1133">Transmembrane helix</keyword>
<dbReference type="Pfam" id="PF13855">
    <property type="entry name" value="LRR_8"/>
    <property type="match status" value="1"/>
</dbReference>
<dbReference type="PROSITE" id="PS51450">
    <property type="entry name" value="LRR"/>
    <property type="match status" value="2"/>
</dbReference>
<evidence type="ECO:0000256" key="1">
    <source>
        <dbReference type="ARBA" id="ARBA00022614"/>
    </source>
</evidence>
<keyword evidence="4" id="KW-0812">Transmembrane</keyword>
<dbReference type="SUPFAM" id="SSF52058">
    <property type="entry name" value="L domain-like"/>
    <property type="match status" value="1"/>
</dbReference>
<dbReference type="PANTHER" id="PTHR24369">
    <property type="entry name" value="ANTIGEN BSP, PUTATIVE-RELATED"/>
    <property type="match status" value="1"/>
</dbReference>
<keyword evidence="4" id="KW-0472">Membrane</keyword>
<name>A0A8J9ZG22_BRALA</name>
<dbReference type="InterPro" id="IPR003591">
    <property type="entry name" value="Leu-rich_rpt_typical-subtyp"/>
</dbReference>
<evidence type="ECO:0000256" key="3">
    <source>
        <dbReference type="ARBA" id="ARBA00022737"/>
    </source>
</evidence>
<organism evidence="5 6">
    <name type="scientific">Branchiostoma lanceolatum</name>
    <name type="common">Common lancelet</name>
    <name type="synonym">Amphioxus lanceolatum</name>
    <dbReference type="NCBI Taxonomy" id="7740"/>
    <lineage>
        <taxon>Eukaryota</taxon>
        <taxon>Metazoa</taxon>
        <taxon>Chordata</taxon>
        <taxon>Cephalochordata</taxon>
        <taxon>Leptocardii</taxon>
        <taxon>Amphioxiformes</taxon>
        <taxon>Branchiostomatidae</taxon>
        <taxon>Branchiostoma</taxon>
    </lineage>
</organism>
<dbReference type="OrthoDB" id="5954366at2759"/>
<accession>A0A8J9ZG22</accession>
<dbReference type="InterPro" id="IPR032675">
    <property type="entry name" value="LRR_dom_sf"/>
</dbReference>
<sequence>MNADVIIYFTMISACAVQQTSGSDKQACDVCRCQQKGAVDCRNRDLLSVPGGIPVTTTSLRLQNNKLTWLLPGTFQALDKLESLDLQHNKLERIDPGALDGLTALVTLDISNNQLTSLPAGVFVSLTSLQVLKAQKNEIVEVDIEALAGLEMLPHLQHVHLDNNHISHLPCEHLDVVPERIFLHFNGNPLRCDCLDVITNPPCLTRDNLVAECTAPRLLVGQTSEHLHKTCAMLFWCFFACGLSFLILGAAMMYAFSRRTKRVVCNLYNCNFRFVHPRRPRSAWQ</sequence>
<evidence type="ECO:0000313" key="6">
    <source>
        <dbReference type="Proteomes" id="UP000838412"/>
    </source>
</evidence>
<dbReference type="PRINTS" id="PR00019">
    <property type="entry name" value="LEURICHRPT"/>
</dbReference>
<keyword evidence="3" id="KW-0677">Repeat</keyword>
<evidence type="ECO:0000256" key="4">
    <source>
        <dbReference type="SAM" id="Phobius"/>
    </source>
</evidence>
<dbReference type="GO" id="GO:0005886">
    <property type="term" value="C:plasma membrane"/>
    <property type="evidence" value="ECO:0007669"/>
    <property type="project" value="TreeGrafter"/>
</dbReference>
<dbReference type="SMART" id="SM00369">
    <property type="entry name" value="LRR_TYP"/>
    <property type="match status" value="5"/>
</dbReference>
<keyword evidence="6" id="KW-1185">Reference proteome</keyword>
<keyword evidence="2" id="KW-0732">Signal</keyword>
<dbReference type="EMBL" id="OV696687">
    <property type="protein sequence ID" value="CAH1252671.1"/>
    <property type="molecule type" value="Genomic_DNA"/>
</dbReference>
<evidence type="ECO:0000256" key="2">
    <source>
        <dbReference type="ARBA" id="ARBA00022729"/>
    </source>
</evidence>
<dbReference type="Gene3D" id="3.80.10.10">
    <property type="entry name" value="Ribonuclease Inhibitor"/>
    <property type="match status" value="2"/>
</dbReference>
<dbReference type="AlphaFoldDB" id="A0A8J9ZG22"/>
<proteinExistence type="predicted"/>
<keyword evidence="1" id="KW-0433">Leucine-rich repeat</keyword>
<protein>
    <submittedName>
        <fullName evidence="5">ISLR2 protein</fullName>
    </submittedName>
</protein>
<dbReference type="Proteomes" id="UP000838412">
    <property type="component" value="Chromosome 2"/>
</dbReference>
<dbReference type="EMBL" id="OV696687">
    <property type="protein sequence ID" value="CAH1252670.1"/>
    <property type="molecule type" value="Genomic_DNA"/>
</dbReference>
<evidence type="ECO:0000313" key="5">
    <source>
        <dbReference type="EMBL" id="CAH1252670.1"/>
    </source>
</evidence>
<reference evidence="5" key="1">
    <citation type="submission" date="2022-01" db="EMBL/GenBank/DDBJ databases">
        <authorList>
            <person name="Braso-Vives M."/>
        </authorList>
    </citation>
    <scope>NUCLEOTIDE SEQUENCE</scope>
</reference>
<dbReference type="InterPro" id="IPR050541">
    <property type="entry name" value="LRR_TM_domain-containing"/>
</dbReference>
<dbReference type="PANTHER" id="PTHR24369:SF210">
    <property type="entry name" value="CHAOPTIN-RELATED"/>
    <property type="match status" value="1"/>
</dbReference>
<feature type="transmembrane region" description="Helical" evidence="4">
    <location>
        <begin position="233"/>
        <end position="256"/>
    </location>
</feature>